<gene>
    <name evidence="2" type="ORF">BK742_03940</name>
</gene>
<comment type="caution">
    <text evidence="2">The sequence shown here is derived from an EMBL/GenBank/DDBJ whole genome shotgun (WGS) entry which is preliminary data.</text>
</comment>
<dbReference type="EMBL" id="NFDL01000014">
    <property type="protein sequence ID" value="OTY48290.1"/>
    <property type="molecule type" value="Genomic_DNA"/>
</dbReference>
<evidence type="ECO:0008006" key="4">
    <source>
        <dbReference type="Google" id="ProtNLM"/>
    </source>
</evidence>
<evidence type="ECO:0000313" key="3">
    <source>
        <dbReference type="Proteomes" id="UP000195089"/>
    </source>
</evidence>
<dbReference type="Proteomes" id="UP000195089">
    <property type="component" value="Unassembled WGS sequence"/>
</dbReference>
<evidence type="ECO:0000256" key="1">
    <source>
        <dbReference type="SAM" id="Phobius"/>
    </source>
</evidence>
<proteinExistence type="predicted"/>
<evidence type="ECO:0000313" key="2">
    <source>
        <dbReference type="EMBL" id="OTY48290.1"/>
    </source>
</evidence>
<name>A0A243BPG0_BACTU</name>
<accession>A0A243BPG0</accession>
<organism evidence="2 3">
    <name type="scientific">Bacillus thuringiensis serovar pingluonsis</name>
    <dbReference type="NCBI Taxonomy" id="180881"/>
    <lineage>
        <taxon>Bacteria</taxon>
        <taxon>Bacillati</taxon>
        <taxon>Bacillota</taxon>
        <taxon>Bacilli</taxon>
        <taxon>Bacillales</taxon>
        <taxon>Bacillaceae</taxon>
        <taxon>Bacillus</taxon>
        <taxon>Bacillus cereus group</taxon>
    </lineage>
</organism>
<keyword evidence="1" id="KW-1133">Transmembrane helix</keyword>
<reference evidence="2 3" key="1">
    <citation type="submission" date="2016-10" db="EMBL/GenBank/DDBJ databases">
        <title>Comparative genomics of Bacillus thuringiensis reveals a path to pathogens against multiple invertebrate hosts.</title>
        <authorList>
            <person name="Zheng J."/>
            <person name="Gao Q."/>
            <person name="Liu H."/>
            <person name="Peng D."/>
            <person name="Ruan L."/>
            <person name="Sun M."/>
        </authorList>
    </citation>
    <scope>NUCLEOTIDE SEQUENCE [LARGE SCALE GENOMIC DNA]</scope>
    <source>
        <strain evidence="2">BGSC 4BX1</strain>
    </source>
</reference>
<keyword evidence="1" id="KW-0812">Transmembrane</keyword>
<feature type="transmembrane region" description="Helical" evidence="1">
    <location>
        <begin position="97"/>
        <end position="118"/>
    </location>
</feature>
<dbReference type="AlphaFoldDB" id="A0A243BPG0"/>
<protein>
    <recommendedName>
        <fullName evidence="4">Cell wall anchor protein</fullName>
    </recommendedName>
</protein>
<sequence length="132" mass="14993">MSNNLILTLKGKNNYKKLLMKLIFLSTCFIFISFKSNISYASEVSNQKTANTKVYGILGKDRVTSNEVEENHLDPIEEISTIIKKNDKSLPETGGHFYFISTFLGITLLYLGIVMSVMKRINKKCNCSEVIR</sequence>
<keyword evidence="1" id="KW-0472">Membrane</keyword>